<dbReference type="InterPro" id="IPR013651">
    <property type="entry name" value="ATP-grasp_RimK-type"/>
</dbReference>
<proteinExistence type="predicted"/>
<dbReference type="GO" id="GO:0046872">
    <property type="term" value="F:metal ion binding"/>
    <property type="evidence" value="ECO:0007669"/>
    <property type="project" value="InterPro"/>
</dbReference>
<reference evidence="2" key="1">
    <citation type="submission" date="2015-10" db="EMBL/GenBank/DDBJ databases">
        <authorList>
            <person name="Gilbert D.G."/>
        </authorList>
    </citation>
    <scope>NUCLEOTIDE SEQUENCE</scope>
</reference>
<dbReference type="InterPro" id="IPR011761">
    <property type="entry name" value="ATP-grasp"/>
</dbReference>
<gene>
    <name evidence="2" type="ORF">MGWOODY_Smn1252</name>
</gene>
<dbReference type="PROSITE" id="PS50975">
    <property type="entry name" value="ATP_GRASP"/>
    <property type="match status" value="1"/>
</dbReference>
<dbReference type="GO" id="GO:0016740">
    <property type="term" value="F:transferase activity"/>
    <property type="evidence" value="ECO:0007669"/>
    <property type="project" value="UniProtKB-KW"/>
</dbReference>
<dbReference type="InterPro" id="IPR048936">
    <property type="entry name" value="MvdD-like_ATPgrasp"/>
</dbReference>
<organism evidence="2">
    <name type="scientific">hydrothermal vent metagenome</name>
    <dbReference type="NCBI Taxonomy" id="652676"/>
    <lineage>
        <taxon>unclassified sequences</taxon>
        <taxon>metagenomes</taxon>
        <taxon>ecological metagenomes</taxon>
    </lineage>
</organism>
<dbReference type="AlphaFoldDB" id="A0A160TIN3"/>
<dbReference type="GO" id="GO:0009432">
    <property type="term" value="P:SOS response"/>
    <property type="evidence" value="ECO:0007669"/>
    <property type="project" value="TreeGrafter"/>
</dbReference>
<dbReference type="EMBL" id="CZQE01000069">
    <property type="protein sequence ID" value="CUS43597.1"/>
    <property type="molecule type" value="Genomic_DNA"/>
</dbReference>
<feature type="domain" description="ATP-grasp" evidence="1">
    <location>
        <begin position="130"/>
        <end position="317"/>
    </location>
</feature>
<dbReference type="PANTHER" id="PTHR21621">
    <property type="entry name" value="RIBOSOMAL PROTEIN S6 MODIFICATION PROTEIN"/>
    <property type="match status" value="1"/>
</dbReference>
<accession>A0A160TIN3</accession>
<dbReference type="Pfam" id="PF21068">
    <property type="entry name" value="ATPgraspMvdD"/>
    <property type="match status" value="1"/>
</dbReference>
<keyword evidence="2" id="KW-0808">Transferase</keyword>
<dbReference type="Pfam" id="PF08443">
    <property type="entry name" value="RimK"/>
    <property type="match status" value="1"/>
</dbReference>
<evidence type="ECO:0000313" key="2">
    <source>
        <dbReference type="EMBL" id="CUS43597.1"/>
    </source>
</evidence>
<dbReference type="PANTHER" id="PTHR21621:SF0">
    <property type="entry name" value="BETA-CITRYLGLUTAMATE SYNTHASE B-RELATED"/>
    <property type="match status" value="1"/>
</dbReference>
<evidence type="ECO:0000259" key="1">
    <source>
        <dbReference type="PROSITE" id="PS50975"/>
    </source>
</evidence>
<dbReference type="GO" id="GO:0005737">
    <property type="term" value="C:cytoplasm"/>
    <property type="evidence" value="ECO:0007669"/>
    <property type="project" value="TreeGrafter"/>
</dbReference>
<protein>
    <submittedName>
        <fullName evidence="2">Glutathione synthase/Ribosomal protein S6 modification enzyme (Glutaminyl transferase)</fullName>
    </submittedName>
</protein>
<sequence length="322" mass="35362">MVSALSGLILLVTNKRDVTTDYVVMEMRRRGMRFIRLNTEDLPQHEIAMVDGDPSNLTLTGPCGDLSLADVTGAYYRRPGNIEVSGSDAVAEYVVAEWSAIVRSLWNALEGRWLNSPFSILRAEDKPRQLAAARRVGLQIPGTLVTNAFGHARAFLAEGPMVAKPLRHALINDGEIGSVVFTSRVDALDAADADGFRRAPMILQREISKRSDIRLLVVDDRAFATRILSQAYDETQVDWRKAVRGDLDHEAMELPVDVASACISVTRDLGLRFAAIDLIEDPDGRFWFLEANPNGQWAWIEQRTGAPVSAAIVDALCAGSST</sequence>
<dbReference type="SUPFAM" id="SSF56059">
    <property type="entry name" value="Glutathione synthetase ATP-binding domain-like"/>
    <property type="match status" value="1"/>
</dbReference>
<dbReference type="GO" id="GO:0018169">
    <property type="term" value="F:ribosomal S6-glutamic acid ligase activity"/>
    <property type="evidence" value="ECO:0007669"/>
    <property type="project" value="TreeGrafter"/>
</dbReference>
<name>A0A160TIN3_9ZZZZ</name>
<dbReference type="GO" id="GO:0005524">
    <property type="term" value="F:ATP binding"/>
    <property type="evidence" value="ECO:0007669"/>
    <property type="project" value="InterPro"/>
</dbReference>
<dbReference type="Gene3D" id="3.30.470.20">
    <property type="entry name" value="ATP-grasp fold, B domain"/>
    <property type="match status" value="1"/>
</dbReference>